<dbReference type="Proteomes" id="UP000242913">
    <property type="component" value="Unassembled WGS sequence"/>
</dbReference>
<dbReference type="GO" id="GO:0000287">
    <property type="term" value="F:magnesium ion binding"/>
    <property type="evidence" value="ECO:0007669"/>
    <property type="project" value="InterPro"/>
</dbReference>
<feature type="domain" description="Thiamine pyrophosphate enzyme N-terminal TPP-binding" evidence="14">
    <location>
        <begin position="60"/>
        <end position="174"/>
    </location>
</feature>
<evidence type="ECO:0000259" key="13">
    <source>
        <dbReference type="Pfam" id="PF02775"/>
    </source>
</evidence>
<reference evidence="15 16" key="1">
    <citation type="submission" date="2015-12" db="EMBL/GenBank/DDBJ databases">
        <title>Draft genome of the nematode, Onchocerca flexuosa.</title>
        <authorList>
            <person name="Mitreva M."/>
        </authorList>
    </citation>
    <scope>NUCLEOTIDE SEQUENCE [LARGE SCALE GENOMIC DNA]</scope>
    <source>
        <strain evidence="15">Red Deer</strain>
    </source>
</reference>
<dbReference type="PANTHER" id="PTHR18968:SF166">
    <property type="entry name" value="2-HYDROXYACYL-COA LYASE 2"/>
    <property type="match status" value="1"/>
</dbReference>
<dbReference type="OrthoDB" id="16262at2759"/>
<name>A0A238BRX4_9BILA</name>
<comment type="catalytic activity">
    <reaction evidence="8">
        <text>2-hydroxyoctadecanoyl-CoA = heptadecanal + formyl-CoA</text>
        <dbReference type="Rhea" id="RHEA:55196"/>
        <dbReference type="ChEBI" id="CHEBI:57376"/>
        <dbReference type="ChEBI" id="CHEBI:74116"/>
        <dbReference type="ChEBI" id="CHEBI:138631"/>
    </reaction>
    <physiologicalReaction direction="left-to-right" evidence="8">
        <dbReference type="Rhea" id="RHEA:55197"/>
    </physiologicalReaction>
</comment>
<dbReference type="GO" id="GO:0030976">
    <property type="term" value="F:thiamine pyrophosphate binding"/>
    <property type="evidence" value="ECO:0007669"/>
    <property type="project" value="InterPro"/>
</dbReference>
<evidence type="ECO:0000256" key="2">
    <source>
        <dbReference type="ARBA" id="ARBA00001964"/>
    </source>
</evidence>
<evidence type="ECO:0000256" key="1">
    <source>
        <dbReference type="ARBA" id="ARBA00001946"/>
    </source>
</evidence>
<dbReference type="PROSITE" id="PS00187">
    <property type="entry name" value="TPP_ENZYMES"/>
    <property type="match status" value="1"/>
</dbReference>
<organism evidence="15 16">
    <name type="scientific">Onchocerca flexuosa</name>
    <dbReference type="NCBI Taxonomy" id="387005"/>
    <lineage>
        <taxon>Eukaryota</taxon>
        <taxon>Metazoa</taxon>
        <taxon>Ecdysozoa</taxon>
        <taxon>Nematoda</taxon>
        <taxon>Chromadorea</taxon>
        <taxon>Rhabditida</taxon>
        <taxon>Spirurina</taxon>
        <taxon>Spiruromorpha</taxon>
        <taxon>Filarioidea</taxon>
        <taxon>Onchocercidae</taxon>
        <taxon>Onchocerca</taxon>
    </lineage>
</organism>
<evidence type="ECO:0000256" key="10">
    <source>
        <dbReference type="RuleBase" id="RU362132"/>
    </source>
</evidence>
<dbReference type="GO" id="GO:0003984">
    <property type="term" value="F:acetolactate synthase activity"/>
    <property type="evidence" value="ECO:0007669"/>
    <property type="project" value="TreeGrafter"/>
</dbReference>
<comment type="catalytic activity">
    <reaction evidence="9">
        <text>(2R)-hydroxyhexadecanoyl-CoA = pentadecanal + formyl-CoA</text>
        <dbReference type="Rhea" id="RHEA:55212"/>
        <dbReference type="ChEBI" id="CHEBI:17302"/>
        <dbReference type="ChEBI" id="CHEBI:57376"/>
        <dbReference type="ChEBI" id="CHEBI:138654"/>
    </reaction>
    <physiologicalReaction direction="left-to-right" evidence="9">
        <dbReference type="Rhea" id="RHEA:55213"/>
    </physiologicalReaction>
</comment>
<evidence type="ECO:0000256" key="11">
    <source>
        <dbReference type="SAM" id="Phobius"/>
    </source>
</evidence>
<comment type="similarity">
    <text evidence="3 10">Belongs to the TPP enzyme family.</text>
</comment>
<dbReference type="GO" id="GO:0009099">
    <property type="term" value="P:L-valine biosynthetic process"/>
    <property type="evidence" value="ECO:0007669"/>
    <property type="project" value="TreeGrafter"/>
</dbReference>
<sequence length="629" mass="69142">MLLLLEILIILVVIVIWLFKFTGIDSIETLHQILVDFYFSDRSHWILDLFQVDENSDHYGGELVAAVLKAHNVNEIFTLCGGHISPILVAAENIGIRVYDTRHEVNAVFAADAVARLRQSIGVAVVTAGPGLTNTITAMKNAQMAETAVVVIAGSAPALLKNRGSLQDIDQLSLMRPLCKYVARVTRIKDIVTILKKAIHFAQSGTPGPVFVEIPIDVLYSYKTVFKELNLIKVKNFKQFSGGWRIGQNVLPIPPKITFPKNKDVMKLMHLLTKSKKPVLVIGSQTVLPPISVHELKDAVKAIDIPTYLVGMSRGLLGQQSRIHMRHNRKDALKEADLIILAGQVCDFRLSYGLNLSSRANIVSINRDRAQMLKNEGTFWRVNLMIQADVATTLVNLAHCLKSSDHEYRSSVQEWMLYLTRKENEKNAENMKKMSEALIGNGINPLHVLSLINKVLPEDAILIADGGDFIANAAYTVHPRGPLQWLDPGVFGTLGVGAGFALGAKAVYPNRPVVIIYGDGSCGFSLMEFDTFSRHKLSVVALIGNDACWSQIAREQVATFKSSVAVGLKHTRYDNVGVALGARGELIDSEEDLTKERFEKIFASATGGTSVVVNIIIGKSNFRDGSICV</sequence>
<comment type="cofactor">
    <cofactor evidence="1">
        <name>Mg(2+)</name>
        <dbReference type="ChEBI" id="CHEBI:18420"/>
    </cofactor>
</comment>
<evidence type="ECO:0000256" key="9">
    <source>
        <dbReference type="ARBA" id="ARBA00048767"/>
    </source>
</evidence>
<keyword evidence="16" id="KW-1185">Reference proteome</keyword>
<feature type="domain" description="Thiamine pyrophosphate enzyme central" evidence="12">
    <location>
        <begin position="267"/>
        <end position="397"/>
    </location>
</feature>
<comment type="cofactor">
    <cofactor evidence="2">
        <name>thiamine diphosphate</name>
        <dbReference type="ChEBI" id="CHEBI:58937"/>
    </cofactor>
</comment>
<evidence type="ECO:0000256" key="5">
    <source>
        <dbReference type="ARBA" id="ARBA00022723"/>
    </source>
</evidence>
<feature type="domain" description="Thiamine pyrophosphate enzyme TPP-binding" evidence="13">
    <location>
        <begin position="467"/>
        <end position="612"/>
    </location>
</feature>
<dbReference type="Gene3D" id="3.40.50.970">
    <property type="match status" value="2"/>
</dbReference>
<dbReference type="GO" id="GO:0050660">
    <property type="term" value="F:flavin adenine dinucleotide binding"/>
    <property type="evidence" value="ECO:0007669"/>
    <property type="project" value="TreeGrafter"/>
</dbReference>
<dbReference type="Pfam" id="PF02775">
    <property type="entry name" value="TPP_enzyme_C"/>
    <property type="match status" value="1"/>
</dbReference>
<evidence type="ECO:0000256" key="3">
    <source>
        <dbReference type="ARBA" id="ARBA00007812"/>
    </source>
</evidence>
<keyword evidence="6 10" id="KW-0786">Thiamine pyrophosphate</keyword>
<evidence type="ECO:0000259" key="12">
    <source>
        <dbReference type="Pfam" id="PF00205"/>
    </source>
</evidence>
<keyword evidence="11" id="KW-0812">Transmembrane</keyword>
<evidence type="ECO:0000313" key="16">
    <source>
        <dbReference type="Proteomes" id="UP000242913"/>
    </source>
</evidence>
<dbReference type="InterPro" id="IPR012000">
    <property type="entry name" value="Thiamin_PyroP_enz_cen_dom"/>
</dbReference>
<dbReference type="GO" id="GO:0005948">
    <property type="term" value="C:acetolactate synthase complex"/>
    <property type="evidence" value="ECO:0007669"/>
    <property type="project" value="TreeGrafter"/>
</dbReference>
<dbReference type="InterPro" id="IPR045229">
    <property type="entry name" value="TPP_enz"/>
</dbReference>
<keyword evidence="11" id="KW-0472">Membrane</keyword>
<evidence type="ECO:0000256" key="7">
    <source>
        <dbReference type="ARBA" id="ARBA00030510"/>
    </source>
</evidence>
<keyword evidence="5" id="KW-0479">Metal-binding</keyword>
<evidence type="ECO:0000256" key="8">
    <source>
        <dbReference type="ARBA" id="ARBA00048738"/>
    </source>
</evidence>
<dbReference type="InterPro" id="IPR029035">
    <property type="entry name" value="DHS-like_NAD/FAD-binding_dom"/>
</dbReference>
<dbReference type="SUPFAM" id="SSF52518">
    <property type="entry name" value="Thiamin diphosphate-binding fold (THDP-binding)"/>
    <property type="match status" value="2"/>
</dbReference>
<dbReference type="InterPro" id="IPR011766">
    <property type="entry name" value="TPP_enzyme_TPP-bd"/>
</dbReference>
<dbReference type="CDD" id="cd07035">
    <property type="entry name" value="TPP_PYR_POX_like"/>
    <property type="match status" value="1"/>
</dbReference>
<proteinExistence type="inferred from homology"/>
<dbReference type="Gene3D" id="3.40.50.1220">
    <property type="entry name" value="TPP-binding domain"/>
    <property type="match status" value="1"/>
</dbReference>
<dbReference type="EMBL" id="KZ270034">
    <property type="protein sequence ID" value="OZC07328.1"/>
    <property type="molecule type" value="Genomic_DNA"/>
</dbReference>
<dbReference type="AlphaFoldDB" id="A0A238BRX4"/>
<dbReference type="Pfam" id="PF00205">
    <property type="entry name" value="TPP_enzyme_M"/>
    <property type="match status" value="1"/>
</dbReference>
<dbReference type="CDD" id="cd02004">
    <property type="entry name" value="TPP_BZL_OCoD_HPCL"/>
    <property type="match status" value="1"/>
</dbReference>
<evidence type="ECO:0000313" key="15">
    <source>
        <dbReference type="EMBL" id="OZC07328.1"/>
    </source>
</evidence>
<dbReference type="PANTHER" id="PTHR18968">
    <property type="entry name" value="THIAMINE PYROPHOSPHATE ENZYMES"/>
    <property type="match status" value="1"/>
</dbReference>
<dbReference type="FunFam" id="3.40.50.970:FF:000007">
    <property type="entry name" value="Acetolactate synthase"/>
    <property type="match status" value="1"/>
</dbReference>
<dbReference type="GO" id="GO:0009097">
    <property type="term" value="P:isoleucine biosynthetic process"/>
    <property type="evidence" value="ECO:0007669"/>
    <property type="project" value="TreeGrafter"/>
</dbReference>
<dbReference type="InterPro" id="IPR029061">
    <property type="entry name" value="THDP-binding"/>
</dbReference>
<evidence type="ECO:0000259" key="14">
    <source>
        <dbReference type="Pfam" id="PF02776"/>
    </source>
</evidence>
<dbReference type="SUPFAM" id="SSF52467">
    <property type="entry name" value="DHS-like NAD/FAD-binding domain"/>
    <property type="match status" value="1"/>
</dbReference>
<dbReference type="Pfam" id="PF02776">
    <property type="entry name" value="TPP_enzyme_N"/>
    <property type="match status" value="1"/>
</dbReference>
<protein>
    <recommendedName>
        <fullName evidence="4">2-hydroxyacyl-CoA lyase 2</fullName>
    </recommendedName>
    <alternativeName>
        <fullName evidence="7">IlvB-like protein</fullName>
    </alternativeName>
</protein>
<dbReference type="InterPro" id="IPR000399">
    <property type="entry name" value="TPP-bd_CS"/>
</dbReference>
<evidence type="ECO:0000256" key="4">
    <source>
        <dbReference type="ARBA" id="ARBA00018936"/>
    </source>
</evidence>
<dbReference type="InterPro" id="IPR012001">
    <property type="entry name" value="Thiamin_PyroP_enz_TPP-bd_dom"/>
</dbReference>
<keyword evidence="11" id="KW-1133">Transmembrane helix</keyword>
<gene>
    <name evidence="15" type="ORF">X798_05638</name>
</gene>
<feature type="transmembrane region" description="Helical" evidence="11">
    <location>
        <begin position="7"/>
        <end position="24"/>
    </location>
</feature>
<accession>A0A238BRX4</accession>
<evidence type="ECO:0000256" key="6">
    <source>
        <dbReference type="ARBA" id="ARBA00023052"/>
    </source>
</evidence>